<dbReference type="Proteomes" id="UP001487740">
    <property type="component" value="Unassembled WGS sequence"/>
</dbReference>
<keyword evidence="4" id="KW-1185">Reference proteome</keyword>
<evidence type="ECO:0008006" key="5">
    <source>
        <dbReference type="Google" id="ProtNLM"/>
    </source>
</evidence>
<feature type="compositionally biased region" description="Polar residues" evidence="1">
    <location>
        <begin position="82"/>
        <end position="92"/>
    </location>
</feature>
<evidence type="ECO:0000256" key="2">
    <source>
        <dbReference type="SAM" id="Phobius"/>
    </source>
</evidence>
<name>A0AAW0TYS6_SCYPA</name>
<accession>A0AAW0TYS6</accession>
<feature type="region of interest" description="Disordered" evidence="1">
    <location>
        <begin position="79"/>
        <end position="152"/>
    </location>
</feature>
<comment type="caution">
    <text evidence="3">The sequence shown here is derived from an EMBL/GenBank/DDBJ whole genome shotgun (WGS) entry which is preliminary data.</text>
</comment>
<organism evidence="3 4">
    <name type="scientific">Scylla paramamosain</name>
    <name type="common">Mud crab</name>
    <dbReference type="NCBI Taxonomy" id="85552"/>
    <lineage>
        <taxon>Eukaryota</taxon>
        <taxon>Metazoa</taxon>
        <taxon>Ecdysozoa</taxon>
        <taxon>Arthropoda</taxon>
        <taxon>Crustacea</taxon>
        <taxon>Multicrustacea</taxon>
        <taxon>Malacostraca</taxon>
        <taxon>Eumalacostraca</taxon>
        <taxon>Eucarida</taxon>
        <taxon>Decapoda</taxon>
        <taxon>Pleocyemata</taxon>
        <taxon>Brachyura</taxon>
        <taxon>Eubrachyura</taxon>
        <taxon>Portunoidea</taxon>
        <taxon>Portunidae</taxon>
        <taxon>Portuninae</taxon>
        <taxon>Scylla</taxon>
    </lineage>
</organism>
<dbReference type="AlphaFoldDB" id="A0AAW0TYS6"/>
<gene>
    <name evidence="3" type="ORF">O3P69_017141</name>
</gene>
<feature type="compositionally biased region" description="Gly residues" evidence="1">
    <location>
        <begin position="412"/>
        <end position="421"/>
    </location>
</feature>
<feature type="compositionally biased region" description="Polar residues" evidence="1">
    <location>
        <begin position="281"/>
        <end position="313"/>
    </location>
</feature>
<evidence type="ECO:0000313" key="4">
    <source>
        <dbReference type="Proteomes" id="UP001487740"/>
    </source>
</evidence>
<evidence type="ECO:0000256" key="1">
    <source>
        <dbReference type="SAM" id="MobiDB-lite"/>
    </source>
</evidence>
<keyword evidence="2" id="KW-1133">Transmembrane helix</keyword>
<proteinExistence type="predicted"/>
<feature type="region of interest" description="Disordered" evidence="1">
    <location>
        <begin position="188"/>
        <end position="421"/>
    </location>
</feature>
<dbReference type="EMBL" id="JARAKH010000024">
    <property type="protein sequence ID" value="KAK8391322.1"/>
    <property type="molecule type" value="Genomic_DNA"/>
</dbReference>
<feature type="compositionally biased region" description="Low complexity" evidence="1">
    <location>
        <begin position="204"/>
        <end position="215"/>
    </location>
</feature>
<protein>
    <recommendedName>
        <fullName evidence="5">Fibronectin type-III domain-containing protein</fullName>
    </recommendedName>
</protein>
<evidence type="ECO:0000313" key="3">
    <source>
        <dbReference type="EMBL" id="KAK8391322.1"/>
    </source>
</evidence>
<sequence length="421" mass="43187">MSSSRRYVTPLTRHYYINYSVTPFLLGLSRKTVYLENRTLLANVTSMSPNFNVSHLDAGTNYQIKVYVTHGPVTSPPVVVSAYTSRTPPETSGDSDDQNFVEMRGDSDGSDGGNVEQGVMKKGAVESSSGNSDGKKDTRGGRRGRLGGGDGKTEVGAVMAAVVAVAVLATMGGVWAWRRRWRWQGGGSVSAAARGPAGVRSGGKDSCPASSSSSGNPDVVPTLGSSFSKRSPSPRHFWNKDKAVEASAGGSTGRLPTLNENSSLGDTTAGGSGSGGAESSPCDSQRNSGACSTSTPTLSQKTVCSGGNSSPAESSRAMGGDSSSSLTSSLKTVCSVGTSTPTDGMKSRDSTSSPSQSPAAVGRGLSSGGGGSSSSNSSRRTAVITYRPFPTVWRPLQKRRGGTGRGTAAHECGGGPRCWQP</sequence>
<feature type="transmembrane region" description="Helical" evidence="2">
    <location>
        <begin position="155"/>
        <end position="177"/>
    </location>
</feature>
<keyword evidence="2" id="KW-0472">Membrane</keyword>
<reference evidence="3 4" key="1">
    <citation type="submission" date="2023-03" db="EMBL/GenBank/DDBJ databases">
        <title>High-quality genome of Scylla paramamosain provides insights in environmental adaptation.</title>
        <authorList>
            <person name="Zhang L."/>
        </authorList>
    </citation>
    <scope>NUCLEOTIDE SEQUENCE [LARGE SCALE GENOMIC DNA]</scope>
    <source>
        <strain evidence="3">LZ_2023a</strain>
        <tissue evidence="3">Muscle</tissue>
    </source>
</reference>
<keyword evidence="2" id="KW-0812">Transmembrane</keyword>
<feature type="compositionally biased region" description="Low complexity" evidence="1">
    <location>
        <begin position="314"/>
        <end position="336"/>
    </location>
</feature>